<dbReference type="GO" id="GO:0016762">
    <property type="term" value="F:xyloglucan:xyloglucosyl transferase activity"/>
    <property type="evidence" value="ECO:0007669"/>
    <property type="project" value="UniProtKB-EC"/>
</dbReference>
<comment type="PTM">
    <text evidence="9">Contains at least one intrachain disulfide bond essential for its enzymatic activity.</text>
</comment>
<protein>
    <recommendedName>
        <fullName evidence="9">Xyloglucan endotransglucosylase/hydrolase</fullName>
        <ecNumber evidence="9">2.4.1.207</ecNumber>
    </recommendedName>
</protein>
<evidence type="ECO:0000256" key="5">
    <source>
        <dbReference type="ARBA" id="ARBA00023295"/>
    </source>
</evidence>
<evidence type="ECO:0000256" key="4">
    <source>
        <dbReference type="ARBA" id="ARBA00023180"/>
    </source>
</evidence>
<dbReference type="PRINTS" id="PR00737">
    <property type="entry name" value="GLHYDRLASE16"/>
</dbReference>
<dbReference type="Gramene" id="EFJ37880">
    <property type="protein sequence ID" value="EFJ37880"/>
    <property type="gene ID" value="SELMODRAFT_75136"/>
</dbReference>
<evidence type="ECO:0000256" key="8">
    <source>
        <dbReference type="PIRSR" id="PIRSR608264-1"/>
    </source>
</evidence>
<dbReference type="PIRSF" id="PIRSF005604">
    <property type="entry name" value="XET"/>
    <property type="match status" value="1"/>
</dbReference>
<reference evidence="11 12" key="1">
    <citation type="journal article" date="2011" name="Science">
        <title>The Selaginella genome identifies genetic changes associated with the evolution of vascular plants.</title>
        <authorList>
            <person name="Banks J.A."/>
            <person name="Nishiyama T."/>
            <person name="Hasebe M."/>
            <person name="Bowman J.L."/>
            <person name="Gribskov M."/>
            <person name="dePamphilis C."/>
            <person name="Albert V.A."/>
            <person name="Aono N."/>
            <person name="Aoyama T."/>
            <person name="Ambrose B.A."/>
            <person name="Ashton N.W."/>
            <person name="Axtell M.J."/>
            <person name="Barker E."/>
            <person name="Barker M.S."/>
            <person name="Bennetzen J.L."/>
            <person name="Bonawitz N.D."/>
            <person name="Chapple C."/>
            <person name="Cheng C."/>
            <person name="Correa L.G."/>
            <person name="Dacre M."/>
            <person name="DeBarry J."/>
            <person name="Dreyer I."/>
            <person name="Elias M."/>
            <person name="Engstrom E.M."/>
            <person name="Estelle M."/>
            <person name="Feng L."/>
            <person name="Finet C."/>
            <person name="Floyd S.K."/>
            <person name="Frommer W.B."/>
            <person name="Fujita T."/>
            <person name="Gramzow L."/>
            <person name="Gutensohn M."/>
            <person name="Harholt J."/>
            <person name="Hattori M."/>
            <person name="Heyl A."/>
            <person name="Hirai T."/>
            <person name="Hiwatashi Y."/>
            <person name="Ishikawa M."/>
            <person name="Iwata M."/>
            <person name="Karol K.G."/>
            <person name="Koehler B."/>
            <person name="Kolukisaoglu U."/>
            <person name="Kubo M."/>
            <person name="Kurata T."/>
            <person name="Lalonde S."/>
            <person name="Li K."/>
            <person name="Li Y."/>
            <person name="Litt A."/>
            <person name="Lyons E."/>
            <person name="Manning G."/>
            <person name="Maruyama T."/>
            <person name="Michael T.P."/>
            <person name="Mikami K."/>
            <person name="Miyazaki S."/>
            <person name="Morinaga S."/>
            <person name="Murata T."/>
            <person name="Mueller-Roeber B."/>
            <person name="Nelson D.R."/>
            <person name="Obara M."/>
            <person name="Oguri Y."/>
            <person name="Olmstead R.G."/>
            <person name="Onodera N."/>
            <person name="Petersen B.L."/>
            <person name="Pils B."/>
            <person name="Prigge M."/>
            <person name="Rensing S.A."/>
            <person name="Riano-Pachon D.M."/>
            <person name="Roberts A.W."/>
            <person name="Sato Y."/>
            <person name="Scheller H.V."/>
            <person name="Schulz B."/>
            <person name="Schulz C."/>
            <person name="Shakirov E.V."/>
            <person name="Shibagaki N."/>
            <person name="Shinohara N."/>
            <person name="Shippen D.E."/>
            <person name="Soerensen I."/>
            <person name="Sotooka R."/>
            <person name="Sugimoto N."/>
            <person name="Sugita M."/>
            <person name="Sumikawa N."/>
            <person name="Tanurdzic M."/>
            <person name="Theissen G."/>
            <person name="Ulvskov P."/>
            <person name="Wakazuki S."/>
            <person name="Weng J.K."/>
            <person name="Willats W.W."/>
            <person name="Wipf D."/>
            <person name="Wolf P.G."/>
            <person name="Yang L."/>
            <person name="Zimmer A.D."/>
            <person name="Zhu Q."/>
            <person name="Mitros T."/>
            <person name="Hellsten U."/>
            <person name="Loque D."/>
            <person name="Otillar R."/>
            <person name="Salamov A."/>
            <person name="Schmutz J."/>
            <person name="Shapiro H."/>
            <person name="Lindquist E."/>
            <person name="Lucas S."/>
            <person name="Rokhsar D."/>
            <person name="Grigoriev I.V."/>
        </authorList>
    </citation>
    <scope>NUCLEOTIDE SEQUENCE [LARGE SCALE GENOMIC DNA]</scope>
</reference>
<feature type="glycosylation site" description="N-linked (GlcNAc...) asparagine" evidence="7">
    <location>
        <position position="110"/>
    </location>
</feature>
<name>D8QQX7_SELML</name>
<keyword evidence="5 9" id="KW-0326">Glycosidase</keyword>
<keyword evidence="9" id="KW-0964">Secreted</keyword>
<evidence type="ECO:0000256" key="2">
    <source>
        <dbReference type="ARBA" id="ARBA00022801"/>
    </source>
</evidence>
<dbReference type="InterPro" id="IPR044791">
    <property type="entry name" value="Beta-glucanase/XTH"/>
</dbReference>
<feature type="chain" id="PRO_5005127231" description="Xyloglucan endotransglucosylase/hydrolase" evidence="9">
    <location>
        <begin position="21"/>
        <end position="287"/>
    </location>
</feature>
<dbReference type="Proteomes" id="UP000001514">
    <property type="component" value="Unassembled WGS sequence"/>
</dbReference>
<dbReference type="InterPro" id="IPR016455">
    <property type="entry name" value="XTH"/>
</dbReference>
<dbReference type="STRING" id="88036.D8QQX7"/>
<accession>D8QQX7</accession>
<dbReference type="GO" id="GO:0010411">
    <property type="term" value="P:xyloglucan metabolic process"/>
    <property type="evidence" value="ECO:0007669"/>
    <property type="project" value="InterPro"/>
</dbReference>
<feature type="active site" description="Nucleophile" evidence="6">
    <location>
        <position position="102"/>
    </location>
</feature>
<feature type="signal peptide" evidence="9">
    <location>
        <begin position="1"/>
        <end position="20"/>
    </location>
</feature>
<dbReference type="InterPro" id="IPR008264">
    <property type="entry name" value="Beta_glucanase"/>
</dbReference>
<dbReference type="GO" id="GO:0048046">
    <property type="term" value="C:apoplast"/>
    <property type="evidence" value="ECO:0007669"/>
    <property type="project" value="UniProtKB-SubCell"/>
</dbReference>
<keyword evidence="9" id="KW-0961">Cell wall biogenesis/degradation</keyword>
<feature type="active site" description="Nucleophile" evidence="6">
    <location>
        <position position="106"/>
    </location>
</feature>
<evidence type="ECO:0000259" key="10">
    <source>
        <dbReference type="PROSITE" id="PS51762"/>
    </source>
</evidence>
<dbReference type="InterPro" id="IPR000757">
    <property type="entry name" value="Beta-glucanase-like"/>
</dbReference>
<keyword evidence="2 9" id="KW-0378">Hydrolase</keyword>
<keyword evidence="1 9" id="KW-0808">Transferase</keyword>
<dbReference type="SUPFAM" id="SSF49899">
    <property type="entry name" value="Concanavalin A-like lectins/glucanases"/>
    <property type="match status" value="1"/>
</dbReference>
<dbReference type="CDD" id="cd02176">
    <property type="entry name" value="GH16_XET"/>
    <property type="match status" value="1"/>
</dbReference>
<dbReference type="HOGENOM" id="CLU_048041_0_0_1"/>
<proteinExistence type="inferred from homology"/>
<feature type="domain" description="GH16" evidence="10">
    <location>
        <begin position="18"/>
        <end position="216"/>
    </location>
</feature>
<evidence type="ECO:0000313" key="12">
    <source>
        <dbReference type="Proteomes" id="UP000001514"/>
    </source>
</evidence>
<evidence type="ECO:0000256" key="7">
    <source>
        <dbReference type="PIRSR" id="PIRSR005604-2"/>
    </source>
</evidence>
<dbReference type="KEGG" id="smo:SELMODRAFT_75136"/>
<dbReference type="EC" id="2.4.1.207" evidence="9"/>
<dbReference type="GO" id="GO:0004553">
    <property type="term" value="F:hydrolase activity, hydrolyzing O-glycosyl compounds"/>
    <property type="evidence" value="ECO:0007669"/>
    <property type="project" value="InterPro"/>
</dbReference>
<dbReference type="OrthoDB" id="4781at2759"/>
<evidence type="ECO:0000256" key="6">
    <source>
        <dbReference type="PIRSR" id="PIRSR005604-1"/>
    </source>
</evidence>
<organism evidence="12">
    <name type="scientific">Selaginella moellendorffii</name>
    <name type="common">Spikemoss</name>
    <dbReference type="NCBI Taxonomy" id="88036"/>
    <lineage>
        <taxon>Eukaryota</taxon>
        <taxon>Viridiplantae</taxon>
        <taxon>Streptophyta</taxon>
        <taxon>Embryophyta</taxon>
        <taxon>Tracheophyta</taxon>
        <taxon>Lycopodiopsida</taxon>
        <taxon>Selaginellales</taxon>
        <taxon>Selaginellaceae</taxon>
        <taxon>Selaginella</taxon>
    </lineage>
</organism>
<dbReference type="GO" id="GO:0071555">
    <property type="term" value="P:cell wall organization"/>
    <property type="evidence" value="ECO:0007669"/>
    <property type="project" value="UniProtKB-KW"/>
</dbReference>
<gene>
    <name evidence="11" type="ORF">SELMODRAFT_75136</name>
</gene>
<dbReference type="AlphaFoldDB" id="D8QQX7"/>
<dbReference type="InterPro" id="IPR008263">
    <property type="entry name" value="GH16_AS"/>
</dbReference>
<dbReference type="Gene3D" id="2.60.120.200">
    <property type="match status" value="1"/>
</dbReference>
<evidence type="ECO:0000256" key="1">
    <source>
        <dbReference type="ARBA" id="ARBA00022679"/>
    </source>
</evidence>
<dbReference type="InterPro" id="IPR013320">
    <property type="entry name" value="ConA-like_dom_sf"/>
</dbReference>
<keyword evidence="12" id="KW-1185">Reference proteome</keyword>
<sequence>MERLFVAGFALLLAVSFAQAKQRPPTFDENFSVMWADDHVQTTGENGSLVQLMLDRNSGSAFSTIKKYLFGFISMNLKLVPGDSAGVVTAYYLSSETDNRDELDFEFLGNRSGQPYTLQTNVYSNGKGEREQRLMLWFDPSQDFHAYSFLWNKHHIVFYVDKTPVRVHRLTSATQDVFLSKQPMRLISSIWNADGWATRGGKEKIDWSGAPFVASYAEFTVDGCDEGDAACLANTSSPWWDRPSSWELSVQEEQALGVVRSKFLIYDYCLDTNRNPSPPTECSVNPK</sequence>
<keyword evidence="9" id="KW-0732">Signal</keyword>
<dbReference type="FunFam" id="2.60.120.200:FF:000025">
    <property type="entry name" value="Xyloglucan endotransglucosylase/hydrolase"/>
    <property type="match status" value="1"/>
</dbReference>
<keyword evidence="9" id="KW-0134">Cell wall</keyword>
<dbReference type="InParanoid" id="D8QQX7"/>
<dbReference type="OMA" id="NYCQDTV"/>
<dbReference type="PANTHER" id="PTHR31062">
    <property type="entry name" value="XYLOGLUCAN ENDOTRANSGLUCOSYLASE/HYDROLASE PROTEIN 8-RELATED"/>
    <property type="match status" value="1"/>
</dbReference>
<dbReference type="InterPro" id="IPR010713">
    <property type="entry name" value="XET_C"/>
</dbReference>
<dbReference type="Pfam" id="PF00722">
    <property type="entry name" value="Glyco_hydro_16"/>
    <property type="match status" value="1"/>
</dbReference>
<comment type="function">
    <text evidence="9">Catalyzes xyloglucan endohydrolysis (XEH) and/or endotransglycosylation (XET). Cleaves and religates xyloglucan polymers, an essential constituent of the primary cell wall, and thereby participates in cell wall construction of growing tissues.</text>
</comment>
<comment type="subcellular location">
    <subcellularLocation>
        <location evidence="9">Secreted</location>
        <location evidence="9">Cell wall</location>
    </subcellularLocation>
    <subcellularLocation>
        <location evidence="9">Secreted</location>
        <location evidence="9">Extracellular space</location>
        <location evidence="9">Apoplast</location>
    </subcellularLocation>
</comment>
<evidence type="ECO:0000256" key="9">
    <source>
        <dbReference type="RuleBase" id="RU361120"/>
    </source>
</evidence>
<evidence type="ECO:0000256" key="3">
    <source>
        <dbReference type="ARBA" id="ARBA00023157"/>
    </source>
</evidence>
<evidence type="ECO:0000313" key="11">
    <source>
        <dbReference type="EMBL" id="EFJ37880.1"/>
    </source>
</evidence>
<keyword evidence="3" id="KW-1015">Disulfide bond</keyword>
<dbReference type="GO" id="GO:0042546">
    <property type="term" value="P:cell wall biogenesis"/>
    <property type="evidence" value="ECO:0007669"/>
    <property type="project" value="InterPro"/>
</dbReference>
<comment type="similarity">
    <text evidence="9">Belongs to the glycosyl hydrolase 16 family.</text>
</comment>
<keyword evidence="4" id="KW-0325">Glycoprotein</keyword>
<feature type="active site" description="Proton donor" evidence="8">
    <location>
        <position position="106"/>
    </location>
</feature>
<dbReference type="PROSITE" id="PS01034">
    <property type="entry name" value="GH16_1"/>
    <property type="match status" value="1"/>
</dbReference>
<dbReference type="EMBL" id="GL377565">
    <property type="protein sequence ID" value="EFJ37880.1"/>
    <property type="molecule type" value="Genomic_DNA"/>
</dbReference>
<dbReference type="Pfam" id="PF06955">
    <property type="entry name" value="XET_C"/>
    <property type="match status" value="1"/>
</dbReference>
<dbReference type="PROSITE" id="PS51762">
    <property type="entry name" value="GH16_2"/>
    <property type="match status" value="1"/>
</dbReference>
<dbReference type="eggNOG" id="ENOG502QRCC">
    <property type="taxonomic scope" value="Eukaryota"/>
</dbReference>
<keyword evidence="9" id="KW-0052">Apoplast</keyword>